<proteinExistence type="predicted"/>
<protein>
    <submittedName>
        <fullName evidence="1">Uncharacterized protein</fullName>
    </submittedName>
</protein>
<sequence length="240" mass="27357">MKIFLFLLAMSSTHFFSQKLLTPGNTGIDSRLIKDEVSKAIWYAENARQKIEIGSITTQLQRLNTTDLLIRTIVEMKQLPNAKWTDSTIVKFSDFSPVYHSSYNAMRDMVLRSGKNTVTGYYLDKKTAKKDLIDIPATGYFDSSSYPALIRFLPLQEKYTAELSIFDYNPNAAKKGIMKAYVQSTGKGNYLNKDVWIVKTTDDISDKTATVTYYIDTTTRRILKQDMETAGRKMSLETVE</sequence>
<gene>
    <name evidence="1" type="ORF">DRF59_08200</name>
</gene>
<dbReference type="AlphaFoldDB" id="A0A3D9CPS2"/>
<evidence type="ECO:0000313" key="2">
    <source>
        <dbReference type="Proteomes" id="UP000256769"/>
    </source>
</evidence>
<dbReference type="Pfam" id="PF11306">
    <property type="entry name" value="DUF3108"/>
    <property type="match status" value="1"/>
</dbReference>
<dbReference type="EMBL" id="QNUE01000005">
    <property type="protein sequence ID" value="REC67607.1"/>
    <property type="molecule type" value="Genomic_DNA"/>
</dbReference>
<dbReference type="Proteomes" id="UP000256769">
    <property type="component" value="Unassembled WGS sequence"/>
</dbReference>
<evidence type="ECO:0000313" key="1">
    <source>
        <dbReference type="EMBL" id="REC67607.1"/>
    </source>
</evidence>
<accession>A0A3D9CPS2</accession>
<keyword evidence="2" id="KW-1185">Reference proteome</keyword>
<reference evidence="1 2" key="1">
    <citation type="journal article" date="2007" name="Int. J. Syst. Evol. Microbiol.">
        <title>Chryseobacterium flavum sp. nov., isolated from polluted soil.</title>
        <authorList>
            <person name="Zhou Y."/>
            <person name="Dong J."/>
            <person name="Wang X."/>
            <person name="Huang X."/>
            <person name="Zhang K.Y."/>
            <person name="Zhang Y.Q."/>
            <person name="Guo Y.F."/>
            <person name="Lai R."/>
            <person name="Li W.J."/>
        </authorList>
    </citation>
    <scope>NUCLEOTIDE SEQUENCE [LARGE SCALE GENOMIC DNA]</scope>
    <source>
        <strain evidence="1 2">KCTC 12877</strain>
    </source>
</reference>
<dbReference type="RefSeq" id="WP_115958587.1">
    <property type="nucleotide sequence ID" value="NZ_CBCRVL010000003.1"/>
</dbReference>
<comment type="caution">
    <text evidence="1">The sequence shown here is derived from an EMBL/GenBank/DDBJ whole genome shotgun (WGS) entry which is preliminary data.</text>
</comment>
<organism evidence="1 2">
    <name type="scientific">Chryseobacterium flavum</name>
    <dbReference type="NCBI Taxonomy" id="415851"/>
    <lineage>
        <taxon>Bacteria</taxon>
        <taxon>Pseudomonadati</taxon>
        <taxon>Bacteroidota</taxon>
        <taxon>Flavobacteriia</taxon>
        <taxon>Flavobacteriales</taxon>
        <taxon>Weeksellaceae</taxon>
        <taxon>Chryseobacterium group</taxon>
        <taxon>Chryseobacterium</taxon>
    </lineage>
</organism>
<dbReference type="InterPro" id="IPR021457">
    <property type="entry name" value="DUF3108"/>
</dbReference>
<dbReference type="OrthoDB" id="756873at2"/>
<name>A0A3D9CPS2_9FLAO</name>